<dbReference type="RefSeq" id="WP_058695218.1">
    <property type="nucleotide sequence ID" value="NZ_CP029487.1"/>
</dbReference>
<protein>
    <submittedName>
        <fullName evidence="2">Uncharacterized protein</fullName>
    </submittedName>
</protein>
<feature type="transmembrane region" description="Helical" evidence="1">
    <location>
        <begin position="225"/>
        <end position="243"/>
    </location>
</feature>
<feature type="transmembrane region" description="Helical" evidence="1">
    <location>
        <begin position="12"/>
        <end position="31"/>
    </location>
</feature>
<keyword evidence="1" id="KW-1133">Transmembrane helix</keyword>
<feature type="transmembrane region" description="Helical" evidence="1">
    <location>
        <begin position="83"/>
        <end position="106"/>
    </location>
</feature>
<sequence length="306" mass="33132">MKQEIHRIRGGLLAILFILLYAALQAFYVEYVNAASQSFSESGGVVAVPVYIRAMFWVCLVLLGALIGGIANDFKRRKAHMSVFNLTVGLVMAALGASLTALIAVVPLRASLANASSGLFLFGGVFLYKGLRSAPNPEPVSKKIMNLILAIILIMLFVVAYDQLQAHMTGALAAVSMEKRVGVTGRALVYYNFLVTPLLTLLLAAGACFVAWFRTPRPAFDVRHLLFALACLALYGGMAYLMLVDPAFGQFLNNLSFSTGTEIIKSVCSSLAFTLPVFSGLYLLKAFFRGAPEVWIKKGGRSSKKK</sequence>
<keyword evidence="1" id="KW-0812">Transmembrane</keyword>
<dbReference type="KEGG" id="emt:CPZ25_020355"/>
<feature type="transmembrane region" description="Helical" evidence="1">
    <location>
        <begin position="112"/>
        <end position="131"/>
    </location>
</feature>
<gene>
    <name evidence="2" type="ORF">CPZ25_020355</name>
</gene>
<feature type="transmembrane region" description="Helical" evidence="1">
    <location>
        <begin position="143"/>
        <end position="161"/>
    </location>
</feature>
<reference evidence="2 3" key="1">
    <citation type="submission" date="2018-05" db="EMBL/GenBank/DDBJ databases">
        <title>Genome comparison of Eubacterium sp.</title>
        <authorList>
            <person name="Feng Y."/>
            <person name="Sanchez-Andrea I."/>
            <person name="Stams A.J.M."/>
            <person name="De Vos W.M."/>
        </authorList>
    </citation>
    <scope>NUCLEOTIDE SEQUENCE [LARGE SCALE GENOMIC DNA]</scope>
    <source>
        <strain evidence="2 3">YI</strain>
    </source>
</reference>
<feature type="transmembrane region" description="Helical" evidence="1">
    <location>
        <begin position="189"/>
        <end position="213"/>
    </location>
</feature>
<dbReference type="Proteomes" id="UP000218387">
    <property type="component" value="Chromosome"/>
</dbReference>
<dbReference type="AlphaFoldDB" id="A0A4P9CD16"/>
<dbReference type="EMBL" id="CP029487">
    <property type="protein sequence ID" value="QCT73557.1"/>
    <property type="molecule type" value="Genomic_DNA"/>
</dbReference>
<evidence type="ECO:0000313" key="3">
    <source>
        <dbReference type="Proteomes" id="UP000218387"/>
    </source>
</evidence>
<name>A0A4P9CD16_EUBML</name>
<accession>A0A4P9CD16</accession>
<keyword evidence="1" id="KW-0472">Membrane</keyword>
<keyword evidence="3" id="KW-1185">Reference proteome</keyword>
<organism evidence="2 3">
    <name type="scientific">Eubacterium maltosivorans</name>
    <dbReference type="NCBI Taxonomy" id="2041044"/>
    <lineage>
        <taxon>Bacteria</taxon>
        <taxon>Bacillati</taxon>
        <taxon>Bacillota</taxon>
        <taxon>Clostridia</taxon>
        <taxon>Eubacteriales</taxon>
        <taxon>Eubacteriaceae</taxon>
        <taxon>Eubacterium</taxon>
    </lineage>
</organism>
<proteinExistence type="predicted"/>
<evidence type="ECO:0000256" key="1">
    <source>
        <dbReference type="SAM" id="Phobius"/>
    </source>
</evidence>
<feature type="transmembrane region" description="Helical" evidence="1">
    <location>
        <begin position="263"/>
        <end position="284"/>
    </location>
</feature>
<feature type="transmembrane region" description="Helical" evidence="1">
    <location>
        <begin position="51"/>
        <end position="71"/>
    </location>
</feature>
<evidence type="ECO:0000313" key="2">
    <source>
        <dbReference type="EMBL" id="QCT73557.1"/>
    </source>
</evidence>